<evidence type="ECO:0000313" key="2">
    <source>
        <dbReference type="Proteomes" id="UP000184394"/>
    </source>
</evidence>
<sequence length="125" mass="14849">MEFEYYNPSDDKRSCVVRTLTKLTGKEYSTVKTELTVLAREIGCVSYNDEKVFGKYLENHSIYKWKCYNDTKVCQLELNCGTYCVYCTNRDNFYHLLPVVDNVIYDRRDNSRELYVIAVYKKETI</sequence>
<dbReference type="EMBL" id="FRCT01000001">
    <property type="protein sequence ID" value="SHM13540.1"/>
    <property type="molecule type" value="Genomic_DNA"/>
</dbReference>
<dbReference type="OrthoDB" id="1821269at2"/>
<dbReference type="Proteomes" id="UP000184394">
    <property type="component" value="Unassembled WGS sequence"/>
</dbReference>
<organism evidence="1 2">
    <name type="scientific">Ruminococcus flavefaciens</name>
    <dbReference type="NCBI Taxonomy" id="1265"/>
    <lineage>
        <taxon>Bacteria</taxon>
        <taxon>Bacillati</taxon>
        <taxon>Bacillota</taxon>
        <taxon>Clostridia</taxon>
        <taxon>Eubacteriales</taxon>
        <taxon>Oscillospiraceae</taxon>
        <taxon>Ruminococcus</taxon>
    </lineage>
</organism>
<proteinExistence type="predicted"/>
<evidence type="ECO:0000313" key="1">
    <source>
        <dbReference type="EMBL" id="SHM13540.1"/>
    </source>
</evidence>
<reference evidence="1 2" key="1">
    <citation type="submission" date="2016-11" db="EMBL/GenBank/DDBJ databases">
        <authorList>
            <person name="Jaros S."/>
            <person name="Januszkiewicz K."/>
            <person name="Wedrychowicz H."/>
        </authorList>
    </citation>
    <scope>NUCLEOTIDE SEQUENCE [LARGE SCALE GENOMIC DNA]</scope>
    <source>
        <strain evidence="1 2">Y1</strain>
    </source>
</reference>
<dbReference type="AlphaFoldDB" id="A0A1M7GB80"/>
<accession>A0A1M7GB80</accession>
<dbReference type="RefSeq" id="WP_072947835.1">
    <property type="nucleotide sequence ID" value="NZ_FRCT01000001.1"/>
</dbReference>
<name>A0A1M7GB80_RUMFL</name>
<protein>
    <submittedName>
        <fullName evidence="1">Uncharacterized protein</fullName>
    </submittedName>
</protein>
<gene>
    <name evidence="1" type="ORF">SAMN04487860_101189</name>
</gene>